<organism evidence="1 2">
    <name type="scientific">Pyrolobus fumarii (strain DSM 11204 / 1A)</name>
    <dbReference type="NCBI Taxonomy" id="694429"/>
    <lineage>
        <taxon>Archaea</taxon>
        <taxon>Thermoproteota</taxon>
        <taxon>Thermoprotei</taxon>
        <taxon>Desulfurococcales</taxon>
        <taxon>Pyrodictiaceae</taxon>
        <taxon>Pyrolobus</taxon>
    </lineage>
</organism>
<reference evidence="1 2" key="1">
    <citation type="journal article" date="2011" name="Stand. Genomic Sci.">
        <title>Complete genome sequence of the hyperthermophilic chemolithoautotroph Pyrolobus fumarii type strain (1A).</title>
        <authorList>
            <person name="Anderson I."/>
            <person name="Goker M."/>
            <person name="Nolan M."/>
            <person name="Lucas S."/>
            <person name="Hammon N."/>
            <person name="Deshpande S."/>
            <person name="Cheng J.F."/>
            <person name="Tapia R."/>
            <person name="Han C."/>
            <person name="Goodwin L."/>
            <person name="Pitluck S."/>
            <person name="Huntemann M."/>
            <person name="Liolios K."/>
            <person name="Ivanova N."/>
            <person name="Pagani I."/>
            <person name="Mavromatis K."/>
            <person name="Ovchinikova G."/>
            <person name="Pati A."/>
            <person name="Chen A."/>
            <person name="Palaniappan K."/>
            <person name="Land M."/>
            <person name="Hauser L."/>
            <person name="Brambilla E.M."/>
            <person name="Huber H."/>
            <person name="Yasawong M."/>
            <person name="Rohde M."/>
            <person name="Spring S."/>
            <person name="Abt B."/>
            <person name="Sikorski J."/>
            <person name="Wirth R."/>
            <person name="Detter J.C."/>
            <person name="Woyke T."/>
            <person name="Bristow J."/>
            <person name="Eisen J.A."/>
            <person name="Markowitz V."/>
            <person name="Hugenholtz P."/>
            <person name="Kyrpides N.C."/>
            <person name="Klenk H.P."/>
            <person name="Lapidus A."/>
        </authorList>
    </citation>
    <scope>NUCLEOTIDE SEQUENCE [LARGE SCALE GENOMIC DNA]</scope>
    <source>
        <strain evidence="2">DSM 11204 / 1A</strain>
    </source>
</reference>
<dbReference type="InParanoid" id="G0EE25"/>
<dbReference type="AlphaFoldDB" id="G0EE25"/>
<name>G0EE25_PYRF1</name>
<keyword evidence="2" id="KW-1185">Reference proteome</keyword>
<sequence>MYMILGESRGYLESLLQNLLCSVFDGAGVDAIALVKTCVFDRAAEDLNALRRVAHGGLVTSYTLGAIMITSCDDVDEDAAKLGSIDTFTVSEEGLRCNLIMPHALARCIPRGYTALIAPRYRWEAKLLIAALAHAGYHRIHVVGEQVDANLVGLTSLYNIDVNVQTIDVAHHYYDIVDVVIDTNVLRRHSPPPREKLIEFRLDEPNKTLPCILAHWVSRALLNWESVFVDSARVQALALSLVGNRE</sequence>
<evidence type="ECO:0000313" key="2">
    <source>
        <dbReference type="Proteomes" id="UP000001037"/>
    </source>
</evidence>
<evidence type="ECO:0000313" key="1">
    <source>
        <dbReference type="EMBL" id="AEM37941.1"/>
    </source>
</evidence>
<proteinExistence type="predicted"/>
<dbReference type="KEGG" id="pfm:Pyrfu_0069"/>
<accession>G0EE25</accession>
<dbReference type="STRING" id="694429.Pyrfu_0069"/>
<gene>
    <name evidence="1" type="ordered locus">Pyrfu_0069</name>
</gene>
<dbReference type="EMBL" id="CP002838">
    <property type="protein sequence ID" value="AEM37941.1"/>
    <property type="molecule type" value="Genomic_DNA"/>
</dbReference>
<protein>
    <submittedName>
        <fullName evidence="1">Uncharacterized protein</fullName>
    </submittedName>
</protein>
<dbReference type="Proteomes" id="UP000001037">
    <property type="component" value="Chromosome"/>
</dbReference>
<dbReference type="HOGENOM" id="CLU_1127124_0_0_2"/>